<reference evidence="1 2" key="1">
    <citation type="journal article" date="2017" name="Biochemistry">
        <title>Identification of the Biosynthetic Pathway for the Antibiotic Bicyclomycin.</title>
        <authorList>
            <person name="Patteson J."/>
            <person name="Cai W."/>
            <person name="Johnson R.A."/>
            <person name="Santa Maria K."/>
            <person name="Li B."/>
        </authorList>
    </citation>
    <scope>NUCLEOTIDE SEQUENCE [LARGE SCALE GENOMIC DNA]</scope>
    <source>
        <strain evidence="1 2">ATCC 21532</strain>
    </source>
</reference>
<proteinExistence type="predicted"/>
<comment type="caution">
    <text evidence="1">The sequence shown here is derived from an EMBL/GenBank/DDBJ whole genome shotgun (WGS) entry which is preliminary data.</text>
</comment>
<dbReference type="AlphaFoldDB" id="A0A2G1XJW8"/>
<dbReference type="RefSeq" id="WP_099199242.1">
    <property type="nucleotide sequence ID" value="NZ_JBIRXA010000002.1"/>
</dbReference>
<keyword evidence="2" id="KW-1185">Reference proteome</keyword>
<accession>A0A2G1XJW8</accession>
<dbReference type="OrthoDB" id="4285697at2"/>
<evidence type="ECO:0000313" key="2">
    <source>
        <dbReference type="Proteomes" id="UP000222531"/>
    </source>
</evidence>
<protein>
    <recommendedName>
        <fullName evidence="3">Glycosyl transferase family 1</fullName>
    </recommendedName>
</protein>
<dbReference type="EMBL" id="NHZO01000145">
    <property type="protein sequence ID" value="PHQ51533.1"/>
    <property type="molecule type" value="Genomic_DNA"/>
</dbReference>
<organism evidence="1 2">
    <name type="scientific">Streptomyces cinnamoneus</name>
    <name type="common">Streptoverticillium cinnamoneum</name>
    <dbReference type="NCBI Taxonomy" id="53446"/>
    <lineage>
        <taxon>Bacteria</taxon>
        <taxon>Bacillati</taxon>
        <taxon>Actinomycetota</taxon>
        <taxon>Actinomycetes</taxon>
        <taxon>Kitasatosporales</taxon>
        <taxon>Streptomycetaceae</taxon>
        <taxon>Streptomyces</taxon>
        <taxon>Streptomyces cinnamoneus group</taxon>
    </lineage>
</organism>
<sequence>MRVLLGAQNCGFGPASVLVAVSRLLPGHERVFVGDGVAAAFARRNAAAFDSVHALTGPEGGQGTLLDRVLEDSDQVVSAMDADLVLRAVVAGRPVVLVDCLFSFWRHRHSLARLRELCATMPRTCLSAARRHLSGLSPHEHVLAAHLLADHSVVQNFPGVARRMAALADAGADCAMRLTGAVVDLDGLREARAEGPAGSGPDYDLLINTGGFKNFLLDYDVHNDYLRLIDRWLPDLLRDWPRFTRVLLCGGPYAGERGTTLRTAGRRVDRRCLPQRELLRQVARTPHYLLAPGLSALHEATFLGRLPLGLPEQHYAHVFTLRHLAGTLFGDQAGRFTDVLPGHALPEDDYAGTEALVAVASRIREDDGLYAKFRATFNERLERYLHLTPEQRRNGAAELRHVLDGPPAASVIAALLASRHG</sequence>
<gene>
    <name evidence="1" type="ORF">BLA24_13595</name>
</gene>
<name>A0A2G1XJW8_STRCJ</name>
<dbReference type="Proteomes" id="UP000222531">
    <property type="component" value="Unassembled WGS sequence"/>
</dbReference>
<evidence type="ECO:0000313" key="1">
    <source>
        <dbReference type="EMBL" id="PHQ51533.1"/>
    </source>
</evidence>
<evidence type="ECO:0008006" key="3">
    <source>
        <dbReference type="Google" id="ProtNLM"/>
    </source>
</evidence>